<protein>
    <submittedName>
        <fullName evidence="2">Uncharacterized protein</fullName>
    </submittedName>
</protein>
<evidence type="ECO:0000313" key="2">
    <source>
        <dbReference type="EMBL" id="OAQ66269.1"/>
    </source>
</evidence>
<dbReference type="AlphaFoldDB" id="A0A179FML5"/>
<dbReference type="OrthoDB" id="5075095at2759"/>
<sequence>MAEQRLERLLSLRNSAIRYSSPEGVALAATQIRLPPSPSRPKAHEGQTVKLDKEHKFPWLEDLELIKQWEDERPYMLHDTWFAMLGDGNDQSDLADALPTCSEGTALATSMYGMMEKSLQKDVVPNFLAPFQDTFCGKLEALVEHFDEGCCKANLDPDTTLRHSHRGILLSSGHIIDEAHLQQLMNEMKRLKRYCRRMTDEVNRRRDAQKLSKNRWGNRVRRGGKVSVMKSKGLGSLLRESCDLDLDELPADSWESWAPTDKPSRVVLVQPEQGGTLGNDGQLLGHREGQAEDKLKLQNRNRIRW</sequence>
<comment type="caution">
    <text evidence="2">The sequence shown here is derived from an EMBL/GenBank/DDBJ whole genome shotgun (WGS) entry which is preliminary data.</text>
</comment>
<dbReference type="EMBL" id="LSBJ02000004">
    <property type="protein sequence ID" value="OAQ66269.1"/>
    <property type="molecule type" value="Genomic_DNA"/>
</dbReference>
<reference evidence="2 3" key="1">
    <citation type="journal article" date="2016" name="PLoS Pathog.">
        <title>Biosynthesis of antibiotic leucinostatins in bio-control fungus Purpureocillium lilacinum and their inhibition on phytophthora revealed by genome mining.</title>
        <authorList>
            <person name="Wang G."/>
            <person name="Liu Z."/>
            <person name="Lin R."/>
            <person name="Li E."/>
            <person name="Mao Z."/>
            <person name="Ling J."/>
            <person name="Yang Y."/>
            <person name="Yin W.B."/>
            <person name="Xie B."/>
        </authorList>
    </citation>
    <scope>NUCLEOTIDE SEQUENCE [LARGE SCALE GENOMIC DNA]</scope>
    <source>
        <strain evidence="2">170</strain>
    </source>
</reference>
<keyword evidence="3" id="KW-1185">Reference proteome</keyword>
<dbReference type="KEGG" id="pchm:VFPPC_07840"/>
<name>A0A179FML5_METCM</name>
<evidence type="ECO:0000313" key="3">
    <source>
        <dbReference type="Proteomes" id="UP000078397"/>
    </source>
</evidence>
<evidence type="ECO:0000256" key="1">
    <source>
        <dbReference type="SAM" id="MobiDB-lite"/>
    </source>
</evidence>
<dbReference type="Proteomes" id="UP000078397">
    <property type="component" value="Unassembled WGS sequence"/>
</dbReference>
<dbReference type="GeneID" id="28850635"/>
<proteinExistence type="predicted"/>
<gene>
    <name evidence="2" type="ORF">VFPPC_07840</name>
</gene>
<dbReference type="RefSeq" id="XP_018143356.1">
    <property type="nucleotide sequence ID" value="XM_018286641.1"/>
</dbReference>
<feature type="region of interest" description="Disordered" evidence="1">
    <location>
        <begin position="272"/>
        <end position="291"/>
    </location>
</feature>
<accession>A0A179FML5</accession>
<organism evidence="2 3">
    <name type="scientific">Pochonia chlamydosporia 170</name>
    <dbReference type="NCBI Taxonomy" id="1380566"/>
    <lineage>
        <taxon>Eukaryota</taxon>
        <taxon>Fungi</taxon>
        <taxon>Dikarya</taxon>
        <taxon>Ascomycota</taxon>
        <taxon>Pezizomycotina</taxon>
        <taxon>Sordariomycetes</taxon>
        <taxon>Hypocreomycetidae</taxon>
        <taxon>Hypocreales</taxon>
        <taxon>Clavicipitaceae</taxon>
        <taxon>Pochonia</taxon>
    </lineage>
</organism>